<name>A0AAE0PHH0_SORBR</name>
<evidence type="ECO:0000313" key="2">
    <source>
        <dbReference type="Proteomes" id="UP001281003"/>
    </source>
</evidence>
<protein>
    <recommendedName>
        <fullName evidence="3">Zn(2)-C6 fungal-type domain-containing protein</fullName>
    </recommendedName>
</protein>
<proteinExistence type="predicted"/>
<comment type="caution">
    <text evidence="1">The sequence shown here is derived from an EMBL/GenBank/DDBJ whole genome shotgun (WGS) entry which is preliminary data.</text>
</comment>
<accession>A0AAE0PHH0</accession>
<evidence type="ECO:0000313" key="1">
    <source>
        <dbReference type="EMBL" id="KAK3400055.1"/>
    </source>
</evidence>
<evidence type="ECO:0008006" key="3">
    <source>
        <dbReference type="Google" id="ProtNLM"/>
    </source>
</evidence>
<reference evidence="1" key="2">
    <citation type="submission" date="2023-07" db="EMBL/GenBank/DDBJ databases">
        <authorList>
            <consortium name="Lawrence Berkeley National Laboratory"/>
            <person name="Haridas S."/>
            <person name="Hensen N."/>
            <person name="Bonometti L."/>
            <person name="Westerberg I."/>
            <person name="Brannstrom I.O."/>
            <person name="Guillou S."/>
            <person name="Cros-Aarteil S."/>
            <person name="Calhoun S."/>
            <person name="Kuo A."/>
            <person name="Mondo S."/>
            <person name="Pangilinan J."/>
            <person name="Riley R."/>
            <person name="LaButti K."/>
            <person name="Andreopoulos B."/>
            <person name="Lipzen A."/>
            <person name="Chen C."/>
            <person name="Yanf M."/>
            <person name="Daum C."/>
            <person name="Ng V."/>
            <person name="Clum A."/>
            <person name="Steindorff A."/>
            <person name="Ohm R."/>
            <person name="Martin F."/>
            <person name="Silar P."/>
            <person name="Natvig D."/>
            <person name="Lalanne C."/>
            <person name="Gautier V."/>
            <person name="Ament-velasquez S.L."/>
            <person name="Kruys A."/>
            <person name="Hutchinson M.I."/>
            <person name="Powell A.J."/>
            <person name="Barry K."/>
            <person name="Miller A.N."/>
            <person name="Grigoriev I.V."/>
            <person name="Debuchy R."/>
            <person name="Gladieux P."/>
            <person name="Thoren M.H."/>
            <person name="Johannesson H."/>
        </authorList>
    </citation>
    <scope>NUCLEOTIDE SEQUENCE</scope>
    <source>
        <strain evidence="1">FGSC 1904</strain>
    </source>
</reference>
<dbReference type="EMBL" id="JAUTDP010000004">
    <property type="protein sequence ID" value="KAK3400055.1"/>
    <property type="molecule type" value="Genomic_DNA"/>
</dbReference>
<keyword evidence="2" id="KW-1185">Reference proteome</keyword>
<dbReference type="Proteomes" id="UP001281003">
    <property type="component" value="Unassembled WGS sequence"/>
</dbReference>
<dbReference type="AlphaFoldDB" id="A0AAE0PHH0"/>
<reference evidence="1" key="1">
    <citation type="journal article" date="2023" name="Mol. Phylogenet. Evol.">
        <title>Genome-scale phylogeny and comparative genomics of the fungal order Sordariales.</title>
        <authorList>
            <person name="Hensen N."/>
            <person name="Bonometti L."/>
            <person name="Westerberg I."/>
            <person name="Brannstrom I.O."/>
            <person name="Guillou S."/>
            <person name="Cros-Aarteil S."/>
            <person name="Calhoun S."/>
            <person name="Haridas S."/>
            <person name="Kuo A."/>
            <person name="Mondo S."/>
            <person name="Pangilinan J."/>
            <person name="Riley R."/>
            <person name="LaButti K."/>
            <person name="Andreopoulos B."/>
            <person name="Lipzen A."/>
            <person name="Chen C."/>
            <person name="Yan M."/>
            <person name="Daum C."/>
            <person name="Ng V."/>
            <person name="Clum A."/>
            <person name="Steindorff A."/>
            <person name="Ohm R.A."/>
            <person name="Martin F."/>
            <person name="Silar P."/>
            <person name="Natvig D.O."/>
            <person name="Lalanne C."/>
            <person name="Gautier V."/>
            <person name="Ament-Velasquez S.L."/>
            <person name="Kruys A."/>
            <person name="Hutchinson M.I."/>
            <person name="Powell A.J."/>
            <person name="Barry K."/>
            <person name="Miller A.N."/>
            <person name="Grigoriev I.V."/>
            <person name="Debuchy R."/>
            <person name="Gladieux P."/>
            <person name="Hiltunen Thoren M."/>
            <person name="Johannesson H."/>
        </authorList>
    </citation>
    <scope>NUCLEOTIDE SEQUENCE</scope>
    <source>
        <strain evidence="1">FGSC 1904</strain>
    </source>
</reference>
<sequence length="95" mass="10824">MPCTNCHRNGRSCTIDELKSKSCTEILSRKVSCDGVDIDARLYHAMKETQPVEEEESKLIQEAMEIQSRLLRLREQKSHLLKRGEGALRSWHGGA</sequence>
<gene>
    <name evidence="1" type="ORF">B0T20DRAFT_407701</name>
</gene>
<organism evidence="1 2">
    <name type="scientific">Sordaria brevicollis</name>
    <dbReference type="NCBI Taxonomy" id="83679"/>
    <lineage>
        <taxon>Eukaryota</taxon>
        <taxon>Fungi</taxon>
        <taxon>Dikarya</taxon>
        <taxon>Ascomycota</taxon>
        <taxon>Pezizomycotina</taxon>
        <taxon>Sordariomycetes</taxon>
        <taxon>Sordariomycetidae</taxon>
        <taxon>Sordariales</taxon>
        <taxon>Sordariaceae</taxon>
        <taxon>Sordaria</taxon>
    </lineage>
</organism>